<dbReference type="Proteomes" id="UP000027586">
    <property type="component" value="Unassembled WGS sequence"/>
</dbReference>
<dbReference type="EMBL" id="CBTN010000036">
    <property type="protein sequence ID" value="CDH56333.1"/>
    <property type="molecule type" value="Genomic_DNA"/>
</dbReference>
<dbReference type="SUPFAM" id="SSF56672">
    <property type="entry name" value="DNA/RNA polymerases"/>
    <property type="match status" value="1"/>
</dbReference>
<dbReference type="PANTHER" id="PTHR37984:SF5">
    <property type="entry name" value="PROTEIN NYNRIN-LIKE"/>
    <property type="match status" value="1"/>
</dbReference>
<organism evidence="2 3">
    <name type="scientific">Lichtheimia corymbifera JMRC:FSU:9682</name>
    <dbReference type="NCBI Taxonomy" id="1263082"/>
    <lineage>
        <taxon>Eukaryota</taxon>
        <taxon>Fungi</taxon>
        <taxon>Fungi incertae sedis</taxon>
        <taxon>Mucoromycota</taxon>
        <taxon>Mucoromycotina</taxon>
        <taxon>Mucoromycetes</taxon>
        <taxon>Mucorales</taxon>
        <taxon>Lichtheimiaceae</taxon>
        <taxon>Lichtheimia</taxon>
    </lineage>
</organism>
<gene>
    <name evidence="2" type="ORF">LCOR_07393.1</name>
</gene>
<dbReference type="AlphaFoldDB" id="A0A068S1S1"/>
<dbReference type="CDD" id="cd01647">
    <property type="entry name" value="RT_LTR"/>
    <property type="match status" value="1"/>
</dbReference>
<protein>
    <submittedName>
        <fullName evidence="2">Retrotransposon ty3-gypsy subclass</fullName>
    </submittedName>
</protein>
<dbReference type="InterPro" id="IPR050951">
    <property type="entry name" value="Retrovirus_Pol_polyprotein"/>
</dbReference>
<dbReference type="InterPro" id="IPR043128">
    <property type="entry name" value="Rev_trsase/Diguanyl_cyclase"/>
</dbReference>
<dbReference type="InterPro" id="IPR000477">
    <property type="entry name" value="RT_dom"/>
</dbReference>
<name>A0A068S1S1_9FUNG</name>
<dbReference type="Gene3D" id="3.10.10.10">
    <property type="entry name" value="HIV Type 1 Reverse Transcriptase, subunit A, domain 1"/>
    <property type="match status" value="1"/>
</dbReference>
<evidence type="ECO:0000313" key="2">
    <source>
        <dbReference type="EMBL" id="CDH56333.1"/>
    </source>
</evidence>
<keyword evidence="3" id="KW-1185">Reference proteome</keyword>
<dbReference type="InterPro" id="IPR043502">
    <property type="entry name" value="DNA/RNA_pol_sf"/>
</dbReference>
<sequence length="209" mass="23945">MRMCVDYRAINQVTKRNSHPLPRIDECLEQLGGAKYFSSIDLKSGYHQVRIRDEDIPKTAFNTRYGSYEFLVLPFGLTNAPPTFQRLMNSVLGDCLDQFALVYLDDILIFSKTKEDHVKHVRHVLDRLRDAKLVANRKKCEFFKTELEFVGYLVSGAGILPSAAKVKAIQEWPKPTNVQEVRQFVGLATHYRCFIRNFSSIAAPLTDLT</sequence>
<accession>A0A068S1S1</accession>
<dbReference type="Gene3D" id="3.30.70.270">
    <property type="match status" value="2"/>
</dbReference>
<evidence type="ECO:0000259" key="1">
    <source>
        <dbReference type="PROSITE" id="PS50878"/>
    </source>
</evidence>
<dbReference type="OrthoDB" id="2275801at2759"/>
<feature type="domain" description="Reverse transcriptase" evidence="1">
    <location>
        <begin position="1"/>
        <end position="154"/>
    </location>
</feature>
<dbReference type="VEuPathDB" id="FungiDB:LCOR_07393.1"/>
<dbReference type="STRING" id="1263082.A0A068S1S1"/>
<dbReference type="PANTHER" id="PTHR37984">
    <property type="entry name" value="PROTEIN CBG26694"/>
    <property type="match status" value="1"/>
</dbReference>
<proteinExistence type="predicted"/>
<reference evidence="2" key="1">
    <citation type="submission" date="2013-08" db="EMBL/GenBank/DDBJ databases">
        <title>Gene expansion shapes genome architecture in the human pathogen Lichtheimia corymbifera: an evolutionary genomics analysis in the ancient terrestrial Mucorales (Mucoromycotina).</title>
        <authorList>
            <person name="Schwartze V.U."/>
            <person name="Winter S."/>
            <person name="Shelest E."/>
            <person name="Marcet-Houben M."/>
            <person name="Horn F."/>
            <person name="Wehner S."/>
            <person name="Hoffmann K."/>
            <person name="Riege K."/>
            <person name="Sammeth M."/>
            <person name="Nowrousian M."/>
            <person name="Valiante V."/>
            <person name="Linde J."/>
            <person name="Jacobsen I.D."/>
            <person name="Marz M."/>
            <person name="Brakhage A.A."/>
            <person name="Gabaldon T."/>
            <person name="Bocker S."/>
            <person name="Voigt K."/>
        </authorList>
    </citation>
    <scope>NUCLEOTIDE SEQUENCE [LARGE SCALE GENOMIC DNA]</scope>
    <source>
        <strain evidence="2">FSU 9682</strain>
    </source>
</reference>
<evidence type="ECO:0000313" key="3">
    <source>
        <dbReference type="Proteomes" id="UP000027586"/>
    </source>
</evidence>
<dbReference type="PROSITE" id="PS50878">
    <property type="entry name" value="RT_POL"/>
    <property type="match status" value="1"/>
</dbReference>
<dbReference type="Pfam" id="PF00078">
    <property type="entry name" value="RVT_1"/>
    <property type="match status" value="1"/>
</dbReference>
<comment type="caution">
    <text evidence="2">The sequence shown here is derived from an EMBL/GenBank/DDBJ whole genome shotgun (WGS) entry which is preliminary data.</text>
</comment>